<evidence type="ECO:0000259" key="1">
    <source>
        <dbReference type="PROSITE" id="PS50181"/>
    </source>
</evidence>
<dbReference type="InterPro" id="IPR036047">
    <property type="entry name" value="F-box-like_dom_sf"/>
</dbReference>
<dbReference type="InterPro" id="IPR001810">
    <property type="entry name" value="F-box_dom"/>
</dbReference>
<dbReference type="Pfam" id="PF12937">
    <property type="entry name" value="F-box-like"/>
    <property type="match status" value="1"/>
</dbReference>
<dbReference type="PANTHER" id="PTHR31350:SF27">
    <property type="entry name" value="HEMIMETHYLATED DNA-BINDING DOMAIN-CONTAINING PROTEIN"/>
    <property type="match status" value="1"/>
</dbReference>
<dbReference type="NCBIfam" id="TIGR02097">
    <property type="entry name" value="yccV"/>
    <property type="match status" value="1"/>
</dbReference>
<reference evidence="2 3" key="1">
    <citation type="submission" date="2017-03" db="EMBL/GenBank/DDBJ databases">
        <title>Genomes of endolithic fungi from Antarctica.</title>
        <authorList>
            <person name="Coleine C."/>
            <person name="Masonjones S."/>
            <person name="Stajich J.E."/>
        </authorList>
    </citation>
    <scope>NUCLEOTIDE SEQUENCE [LARGE SCALE GENOMIC DNA]</scope>
    <source>
        <strain evidence="2 3">CCFEE 6314</strain>
    </source>
</reference>
<dbReference type="Pfam" id="PF13369">
    <property type="entry name" value="Transglut_core2"/>
    <property type="match status" value="1"/>
</dbReference>
<dbReference type="SMART" id="SM00992">
    <property type="entry name" value="YccV-like"/>
    <property type="match status" value="1"/>
</dbReference>
<evidence type="ECO:0000313" key="2">
    <source>
        <dbReference type="EMBL" id="RVX74904.1"/>
    </source>
</evidence>
<protein>
    <recommendedName>
        <fullName evidence="1">F-box domain-containing protein</fullName>
    </recommendedName>
</protein>
<gene>
    <name evidence="2" type="ORF">B0A52_01181</name>
</gene>
<dbReference type="EMBL" id="NAJM01000003">
    <property type="protein sequence ID" value="RVX74904.1"/>
    <property type="molecule type" value="Genomic_DNA"/>
</dbReference>
<dbReference type="OrthoDB" id="28868at2759"/>
<dbReference type="SUPFAM" id="SSF81383">
    <property type="entry name" value="F-box domain"/>
    <property type="match status" value="1"/>
</dbReference>
<accession>A0A438NGP9</accession>
<sequence>MSTTTTSSSSSPPPPPTTTTLLSLPAEVIQTILFYLPPTSTISIQLTCRRLQHIATEPLLWKDYCRRTFRWWDARHSLTQKLIDPSFTAWKQLFATRAESSWKTRSALDNIINDQVGRLDSIQRILEVGYDAKDDLSGLFWNVAEDSRNYLAQRYWCHAVLGCLHRLMAVEEWLALRSSSEETSSSTSSQSSTSFERPLAALDLFILEQRPEGDIEDIFTRLNSYVDSVRTANPTIDALPPRQQARLIATHLLEKRWIGIQGDRHYHSLDHMFLGVALFSENRNSVPLISVIIFCYVARAFGLRAVPCSYPFHVHALVQAPLGFDLDGNPLDQDEQAQPPSERTHLYMDPFNNAEAISLSSLEAQLKFIAPNAQTDLYLSAASPRDMTVRTAHNILSSPSHYAGPPLHPIIPNLATYAALFALVLIPHNPANHAQLRQHMAVLTQHFLEFFDLDIHIFETRILPLTASLPDARAYRNLIHQLKDADHESKVPKYRSDPRNDVVKYSVGQVFRHRRRSYLAVIYGWDPYCRMQEQWITVNHVDSLPQGRHQPFYNVLVEDESTRYVAEENIVLLKPEEITNDMIEEFPLEIGKWFKRFDYESGTFVSNVTDEYPED</sequence>
<dbReference type="Proteomes" id="UP000288859">
    <property type="component" value="Unassembled WGS sequence"/>
</dbReference>
<evidence type="ECO:0000313" key="3">
    <source>
        <dbReference type="Proteomes" id="UP000288859"/>
    </source>
</evidence>
<organism evidence="2 3">
    <name type="scientific">Exophiala mesophila</name>
    <name type="common">Black yeast-like fungus</name>
    <dbReference type="NCBI Taxonomy" id="212818"/>
    <lineage>
        <taxon>Eukaryota</taxon>
        <taxon>Fungi</taxon>
        <taxon>Dikarya</taxon>
        <taxon>Ascomycota</taxon>
        <taxon>Pezizomycotina</taxon>
        <taxon>Eurotiomycetes</taxon>
        <taxon>Chaetothyriomycetidae</taxon>
        <taxon>Chaetothyriales</taxon>
        <taxon>Herpotrichiellaceae</taxon>
        <taxon>Exophiala</taxon>
    </lineage>
</organism>
<dbReference type="Gene3D" id="2.30.30.390">
    <property type="entry name" value="Hemimethylated DNA-binding domain"/>
    <property type="match status" value="1"/>
</dbReference>
<dbReference type="PROSITE" id="PS50181">
    <property type="entry name" value="FBOX"/>
    <property type="match status" value="1"/>
</dbReference>
<dbReference type="InterPro" id="IPR032698">
    <property type="entry name" value="SirB1_N"/>
</dbReference>
<dbReference type="GO" id="GO:0003677">
    <property type="term" value="F:DNA binding"/>
    <property type="evidence" value="ECO:0007669"/>
    <property type="project" value="InterPro"/>
</dbReference>
<dbReference type="Gene3D" id="1.20.1280.50">
    <property type="match status" value="1"/>
</dbReference>
<dbReference type="Pfam" id="PF08755">
    <property type="entry name" value="YccV-like"/>
    <property type="match status" value="1"/>
</dbReference>
<proteinExistence type="predicted"/>
<dbReference type="PANTHER" id="PTHR31350">
    <property type="entry name" value="SI:DKEY-261L7.2"/>
    <property type="match status" value="1"/>
</dbReference>
<name>A0A438NGP9_EXOME</name>
<dbReference type="InterPro" id="IPR011722">
    <property type="entry name" value="Hemimethylated_DNA-bd_dom"/>
</dbReference>
<feature type="domain" description="F-box" evidence="1">
    <location>
        <begin position="18"/>
        <end position="64"/>
    </location>
</feature>
<dbReference type="AlphaFoldDB" id="A0A438NGP9"/>
<dbReference type="InterPro" id="IPR036623">
    <property type="entry name" value="Hemimethylated_DNA-bd_sf"/>
</dbReference>
<dbReference type="SMART" id="SM00256">
    <property type="entry name" value="FBOX"/>
    <property type="match status" value="1"/>
</dbReference>
<dbReference type="SUPFAM" id="SSF141255">
    <property type="entry name" value="YccV-like"/>
    <property type="match status" value="1"/>
</dbReference>
<dbReference type="VEuPathDB" id="FungiDB:PV10_00492"/>
<comment type="caution">
    <text evidence="2">The sequence shown here is derived from an EMBL/GenBank/DDBJ whole genome shotgun (WGS) entry which is preliminary data.</text>
</comment>